<dbReference type="AlphaFoldDB" id="A0A1I7ED74"/>
<keyword evidence="9" id="KW-1185">Reference proteome</keyword>
<gene>
    <name evidence="8" type="ORF">SAMN05216236_1711</name>
</gene>
<keyword evidence="2 5" id="KW-0645">Protease</keyword>
<keyword evidence="3 5" id="KW-0378">Hydrolase</keyword>
<dbReference type="STRING" id="999627.SAMN05216236_1711"/>
<name>A0A1I7ED74_9RHOB</name>
<dbReference type="Pfam" id="PF00082">
    <property type="entry name" value="Peptidase_S8"/>
    <property type="match status" value="1"/>
</dbReference>
<evidence type="ECO:0000256" key="6">
    <source>
        <dbReference type="SAM" id="MobiDB-lite"/>
    </source>
</evidence>
<feature type="region of interest" description="Disordered" evidence="6">
    <location>
        <begin position="12"/>
        <end position="44"/>
    </location>
</feature>
<evidence type="ECO:0000259" key="7">
    <source>
        <dbReference type="Pfam" id="PF00082"/>
    </source>
</evidence>
<accession>A0A1I7ED74</accession>
<dbReference type="Gene3D" id="3.40.50.200">
    <property type="entry name" value="Peptidase S8/S53 domain"/>
    <property type="match status" value="1"/>
</dbReference>
<evidence type="ECO:0000256" key="3">
    <source>
        <dbReference type="ARBA" id="ARBA00022801"/>
    </source>
</evidence>
<reference evidence="8 9" key="1">
    <citation type="submission" date="2016-10" db="EMBL/GenBank/DDBJ databases">
        <authorList>
            <person name="de Groot N.N."/>
        </authorList>
    </citation>
    <scope>NUCLEOTIDE SEQUENCE [LARGE SCALE GENOMIC DNA]</scope>
    <source>
        <strain evidence="8 9">CGMCC 1.10959</strain>
    </source>
</reference>
<dbReference type="InterPro" id="IPR050131">
    <property type="entry name" value="Peptidase_S8_subtilisin-like"/>
</dbReference>
<dbReference type="InterPro" id="IPR036852">
    <property type="entry name" value="Peptidase_S8/S53_dom_sf"/>
</dbReference>
<dbReference type="Proteomes" id="UP000182466">
    <property type="component" value="Unassembled WGS sequence"/>
</dbReference>
<dbReference type="eggNOG" id="COG1404">
    <property type="taxonomic scope" value="Bacteria"/>
</dbReference>
<organism evidence="8 9">
    <name type="scientific">Sedimentitalea nanhaiensis</name>
    <dbReference type="NCBI Taxonomy" id="999627"/>
    <lineage>
        <taxon>Bacteria</taxon>
        <taxon>Pseudomonadati</taxon>
        <taxon>Pseudomonadota</taxon>
        <taxon>Alphaproteobacteria</taxon>
        <taxon>Rhodobacterales</taxon>
        <taxon>Paracoccaceae</taxon>
        <taxon>Sedimentitalea</taxon>
    </lineage>
</organism>
<dbReference type="PROSITE" id="PS51892">
    <property type="entry name" value="SUBTILASE"/>
    <property type="match status" value="1"/>
</dbReference>
<dbReference type="CDD" id="cd04847">
    <property type="entry name" value="Peptidases_S8_Subtilisin_like_2"/>
    <property type="match status" value="1"/>
</dbReference>
<evidence type="ECO:0000256" key="2">
    <source>
        <dbReference type="ARBA" id="ARBA00022670"/>
    </source>
</evidence>
<dbReference type="RefSeq" id="WP_036049819.1">
    <property type="nucleotide sequence ID" value="NZ_FPAW01000071.1"/>
</dbReference>
<feature type="active site" description="Charge relay system" evidence="5">
    <location>
        <position position="537"/>
    </location>
</feature>
<dbReference type="GO" id="GO:0006508">
    <property type="term" value="P:proteolysis"/>
    <property type="evidence" value="ECO:0007669"/>
    <property type="project" value="UniProtKB-KW"/>
</dbReference>
<dbReference type="InterPro" id="IPR000209">
    <property type="entry name" value="Peptidase_S8/S53_dom"/>
</dbReference>
<dbReference type="EMBL" id="FPAW01000071">
    <property type="protein sequence ID" value="SFU21813.1"/>
    <property type="molecule type" value="Genomic_DNA"/>
</dbReference>
<feature type="active site" description="Charge relay system" evidence="5">
    <location>
        <position position="269"/>
    </location>
</feature>
<sequence length="776" mass="85464">MAQYDHLQLVRAKEPFTRRKGGRPPPVPKPGKGHGGQIRRETDDAVARQRAIRPPQFVDPSLILKVHMHGLAMEGDWEQLGLTLLNTDDDNNIVLFSSTDELTDFRSRLDAYEGPTPAGQKNPSYSGFINRIGSVSTLEPRDRLGIRIKESGFTEVSDFQDGQEYVLDIELWEFGSQAARRRKAEEIIAFVEEQGGEVYDHYSGPSITMIRVKAPGQAIRPVFSVPEVAFIDLTPEPDIEANQIVQFALDDVPPVAPLDPDLPLIAVLDTGVNDHPFLADAIVAREAFPNELGQSDVAGHGTAVAGVAALGDVRAQLAGASLQRVARIISAKVVTDDSKFFDRRTLPTQMRQTIQNLHANYGCRIFVISLGDTKANFEQGRVGPWAVTLDELARELNILIFVSAGNRYPRGGTSVEQGVTQYPNYLLEVANRVCEPAGGANIVTVGALAHSNGTGPQHEFDAHIQPITEQDEPAPFTRTGPGAGGLTKPDFVDYGGTMVFDAVARRLQKAPHLPTAGLITTNHDFLRQLLTSKSGTSFAAPMLANRAAQLVRRFPDASANLIKALLANSATVPEASTQRLAGFDARDQSRVHGNGLVDTLRAAFSDDHRVVYFAEDNLEMDHFAVYRVPIPDEFQTGGKRTIRVSLAYDPPVKRTRAEYTGTRMNFRLIRGCPVDHVFEHFRSRVGEGTVPPEMAGKYDCDLVPKKNARDKNTIQSASISFTADTTQYGEEYHLVVRCVGGWAMDQEIRQNFALVVELEHQAQVQLYARLRPRLRI</sequence>
<comment type="similarity">
    <text evidence="1 5">Belongs to the peptidase S8 family.</text>
</comment>
<dbReference type="PANTHER" id="PTHR43806:SF11">
    <property type="entry name" value="CEREVISIN-RELATED"/>
    <property type="match status" value="1"/>
</dbReference>
<keyword evidence="4 5" id="KW-0720">Serine protease</keyword>
<dbReference type="InterPro" id="IPR023827">
    <property type="entry name" value="Peptidase_S8_Asp-AS"/>
</dbReference>
<evidence type="ECO:0000256" key="4">
    <source>
        <dbReference type="ARBA" id="ARBA00022825"/>
    </source>
</evidence>
<dbReference type="SUPFAM" id="SSF52743">
    <property type="entry name" value="Subtilisin-like"/>
    <property type="match status" value="1"/>
</dbReference>
<dbReference type="PROSITE" id="PS00136">
    <property type="entry name" value="SUBTILASE_ASP"/>
    <property type="match status" value="1"/>
</dbReference>
<evidence type="ECO:0000256" key="1">
    <source>
        <dbReference type="ARBA" id="ARBA00011073"/>
    </source>
</evidence>
<dbReference type="GO" id="GO:0004252">
    <property type="term" value="F:serine-type endopeptidase activity"/>
    <property type="evidence" value="ECO:0007669"/>
    <property type="project" value="UniProtKB-UniRule"/>
</dbReference>
<feature type="domain" description="Peptidase S8/S53" evidence="7">
    <location>
        <begin position="264"/>
        <end position="579"/>
    </location>
</feature>
<evidence type="ECO:0000313" key="9">
    <source>
        <dbReference type="Proteomes" id="UP000182466"/>
    </source>
</evidence>
<dbReference type="PANTHER" id="PTHR43806">
    <property type="entry name" value="PEPTIDASE S8"/>
    <property type="match status" value="1"/>
</dbReference>
<evidence type="ECO:0000256" key="5">
    <source>
        <dbReference type="PROSITE-ProRule" id="PRU01240"/>
    </source>
</evidence>
<proteinExistence type="inferred from homology"/>
<protein>
    <submittedName>
        <fullName evidence="8">Subtilase family protein</fullName>
    </submittedName>
</protein>
<dbReference type="InterPro" id="IPR034074">
    <property type="entry name" value="Y4bN_pept_dom"/>
</dbReference>
<feature type="active site" description="Charge relay system" evidence="5">
    <location>
        <position position="300"/>
    </location>
</feature>
<evidence type="ECO:0000313" key="8">
    <source>
        <dbReference type="EMBL" id="SFU21813.1"/>
    </source>
</evidence>